<feature type="region of interest" description="Disordered" evidence="1">
    <location>
        <begin position="126"/>
        <end position="374"/>
    </location>
</feature>
<evidence type="ECO:0000313" key="2">
    <source>
        <dbReference type="EMBL" id="KAF2660938.1"/>
    </source>
</evidence>
<dbReference type="EMBL" id="MU004296">
    <property type="protein sequence ID" value="KAF2660938.1"/>
    <property type="molecule type" value="Genomic_DNA"/>
</dbReference>
<evidence type="ECO:0000256" key="1">
    <source>
        <dbReference type="SAM" id="MobiDB-lite"/>
    </source>
</evidence>
<dbReference type="Proteomes" id="UP000799324">
    <property type="component" value="Unassembled WGS sequence"/>
</dbReference>
<feature type="compositionally biased region" description="Polar residues" evidence="1">
    <location>
        <begin position="273"/>
        <end position="286"/>
    </location>
</feature>
<dbReference type="AlphaFoldDB" id="A0A6A6TPW0"/>
<feature type="compositionally biased region" description="Acidic residues" evidence="1">
    <location>
        <begin position="238"/>
        <end position="251"/>
    </location>
</feature>
<feature type="compositionally biased region" description="Polar residues" evidence="1">
    <location>
        <begin position="252"/>
        <end position="262"/>
    </location>
</feature>
<proteinExistence type="predicted"/>
<gene>
    <name evidence="2" type="ORF">K491DRAFT_504302</name>
</gene>
<keyword evidence="3" id="KW-1185">Reference proteome</keyword>
<feature type="compositionally biased region" description="Low complexity" evidence="1">
    <location>
        <begin position="306"/>
        <end position="316"/>
    </location>
</feature>
<organism evidence="2 3">
    <name type="scientific">Lophiostoma macrostomum CBS 122681</name>
    <dbReference type="NCBI Taxonomy" id="1314788"/>
    <lineage>
        <taxon>Eukaryota</taxon>
        <taxon>Fungi</taxon>
        <taxon>Dikarya</taxon>
        <taxon>Ascomycota</taxon>
        <taxon>Pezizomycotina</taxon>
        <taxon>Dothideomycetes</taxon>
        <taxon>Pleosporomycetidae</taxon>
        <taxon>Pleosporales</taxon>
        <taxon>Lophiostomataceae</taxon>
        <taxon>Lophiostoma</taxon>
    </lineage>
</organism>
<evidence type="ECO:0000313" key="3">
    <source>
        <dbReference type="Proteomes" id="UP000799324"/>
    </source>
</evidence>
<feature type="compositionally biased region" description="Polar residues" evidence="1">
    <location>
        <begin position="438"/>
        <end position="453"/>
    </location>
</feature>
<sequence>MIEQPQNLGLSYKGPVGKAMIDPEKQQATLGPRIRRESEKAKLMRENELFAKKDQATKEEAKREIAAIGTRMKKTSIVKKISRPVLPQIQQEEGRIGEEDATLKPYPTLIQWPSLIVHLKVPSMYKPASQPGPLTPRDHRQLSQTANNGVPLIDKKRAQSPENPSKLTQPPKPRRRYVGPRFSMNLRGSGASKVSPPQLATTAPIAGKTVQPEAQGPPPALHGKTPGIAAPPPAMAMEVDEQPIDREDQDNDPPTMSTQSTLPIREKRKTRSSDPIQPTLPQTTDMPTPRPRKMQKIAIAPEPFVTHTSNSTSNSNPASKPKVKPGILKQHPRTHSTSPRPGPGISEVGVPRRQSTRRIPDPPHMPTMPALPVQKTPKAQRDFQNGAMIALENVLEVRLSPSHHSPIPLYPFHYPPPTPSSPRTILPPLLLTICRTSPSTRASPYQPSSRTWKTTSLSSQTSATTTETQCWQGASLCTRC</sequence>
<accession>A0A6A6TPW0</accession>
<reference evidence="2" key="1">
    <citation type="journal article" date="2020" name="Stud. Mycol.">
        <title>101 Dothideomycetes genomes: a test case for predicting lifestyles and emergence of pathogens.</title>
        <authorList>
            <person name="Haridas S."/>
            <person name="Albert R."/>
            <person name="Binder M."/>
            <person name="Bloem J."/>
            <person name="Labutti K."/>
            <person name="Salamov A."/>
            <person name="Andreopoulos B."/>
            <person name="Baker S."/>
            <person name="Barry K."/>
            <person name="Bills G."/>
            <person name="Bluhm B."/>
            <person name="Cannon C."/>
            <person name="Castanera R."/>
            <person name="Culley D."/>
            <person name="Daum C."/>
            <person name="Ezra D."/>
            <person name="Gonzalez J."/>
            <person name="Henrissat B."/>
            <person name="Kuo A."/>
            <person name="Liang C."/>
            <person name="Lipzen A."/>
            <person name="Lutzoni F."/>
            <person name="Magnuson J."/>
            <person name="Mondo S."/>
            <person name="Nolan M."/>
            <person name="Ohm R."/>
            <person name="Pangilinan J."/>
            <person name="Park H.-J."/>
            <person name="Ramirez L."/>
            <person name="Alfaro M."/>
            <person name="Sun H."/>
            <person name="Tritt A."/>
            <person name="Yoshinaga Y."/>
            <person name="Zwiers L.-H."/>
            <person name="Turgeon B."/>
            <person name="Goodwin S."/>
            <person name="Spatafora J."/>
            <person name="Crous P."/>
            <person name="Grigoriev I."/>
        </authorList>
    </citation>
    <scope>NUCLEOTIDE SEQUENCE</scope>
    <source>
        <strain evidence="2">CBS 122681</strain>
    </source>
</reference>
<name>A0A6A6TPW0_9PLEO</name>
<feature type="region of interest" description="Disordered" evidence="1">
    <location>
        <begin position="438"/>
        <end position="458"/>
    </location>
</feature>
<protein>
    <submittedName>
        <fullName evidence="2">Uncharacterized protein</fullName>
    </submittedName>
</protein>